<reference evidence="4" key="1">
    <citation type="journal article" date="2019" name="Int. J. Syst. Evol. Microbiol.">
        <title>The Global Catalogue of Microorganisms (GCM) 10K type strain sequencing project: providing services to taxonomists for standard genome sequencing and annotation.</title>
        <authorList>
            <consortium name="The Broad Institute Genomics Platform"/>
            <consortium name="The Broad Institute Genome Sequencing Center for Infectious Disease"/>
            <person name="Wu L."/>
            <person name="Ma J."/>
        </authorList>
    </citation>
    <scope>NUCLEOTIDE SEQUENCE [LARGE SCALE GENOMIC DNA]</scope>
    <source>
        <strain evidence="4">ZS-22-S1</strain>
    </source>
</reference>
<feature type="region of interest" description="Disordered" evidence="1">
    <location>
        <begin position="28"/>
        <end position="153"/>
    </location>
</feature>
<feature type="transmembrane region" description="Helical" evidence="2">
    <location>
        <begin position="430"/>
        <end position="450"/>
    </location>
</feature>
<dbReference type="PANTHER" id="PTHR38434">
    <property type="entry name" value="BLL2549 PROTEIN"/>
    <property type="match status" value="1"/>
</dbReference>
<sequence>MADQTLETLPRLADALLEVGTRLGEIGAELHALRTPPPSAAPTRGPDSVPSSPGTSAPATSTPGPSAVPSATDPASGATPGSSGPSTSVPGPTPPPGPAGPVPASGPAFGQSPTGSSAYGPAAAAFGAGRAAPPPPPGYWYQPPPPPPPPGPTMWERLGQDGAGSRVLAWAGGVVTLAGVVLLLILAIQRGYLGPLPRVLLGAGLGLALAGIGTWLHRTPAARTGAYALAATGIAVLYLDVVATTSLYGYLPAWGGLIAGLGVTAGGVALAGMWGSQLLAVFVVVCCAASAPVITGGFDTLLLGFLLVLLLGTTPVQLARRWSGLLLAAGLPPVVAAVINIGTTKVVGSDATTTAVLAALTSGVVIVLATATALRRPGDDFTLVMLIVAPVPAMLAPLLLPRLAAAILPAALGALLVGVWVLGQRTSLPRVFALSAGGIGALAFLQATATAFDGDARAIAFLAEALIVAVLAARIRLVPALVPAAGFGFLGLLLALAYPARPDIVTQTPRRLLDTGAIVSLGLTGVVLAAAAIVLCWAAFRLGVLAAEEHTPHAWIPAGLIALYGSTAALLSIGLLASPDRDGFLLGHVLVTVSWTVGALVLLLRGIDSVPMRVAGLSLVVSALAKLVLFDLSSLDGMARVAAFLVAGLVLLGAGARYAKLVATRARS</sequence>
<feature type="transmembrane region" description="Helical" evidence="2">
    <location>
        <begin position="518"/>
        <end position="542"/>
    </location>
</feature>
<feature type="transmembrane region" description="Helical" evidence="2">
    <location>
        <begin position="325"/>
        <end position="343"/>
    </location>
</feature>
<dbReference type="Proteomes" id="UP001595859">
    <property type="component" value="Unassembled WGS sequence"/>
</dbReference>
<feature type="transmembrane region" description="Helical" evidence="2">
    <location>
        <begin position="641"/>
        <end position="659"/>
    </location>
</feature>
<organism evidence="3 4">
    <name type="scientific">Actinophytocola glycyrrhizae</name>
    <dbReference type="NCBI Taxonomy" id="2044873"/>
    <lineage>
        <taxon>Bacteria</taxon>
        <taxon>Bacillati</taxon>
        <taxon>Actinomycetota</taxon>
        <taxon>Actinomycetes</taxon>
        <taxon>Pseudonocardiales</taxon>
        <taxon>Pseudonocardiaceae</taxon>
    </lineage>
</organism>
<accession>A0ABV9RS86</accession>
<feature type="transmembrane region" description="Helical" evidence="2">
    <location>
        <begin position="583"/>
        <end position="603"/>
    </location>
</feature>
<proteinExistence type="predicted"/>
<evidence type="ECO:0000313" key="3">
    <source>
        <dbReference type="EMBL" id="MFC4852142.1"/>
    </source>
</evidence>
<name>A0ABV9RS86_9PSEU</name>
<dbReference type="PANTHER" id="PTHR38434:SF1">
    <property type="entry name" value="BLL2549 PROTEIN"/>
    <property type="match status" value="1"/>
</dbReference>
<feature type="transmembrane region" description="Helical" evidence="2">
    <location>
        <begin position="254"/>
        <end position="271"/>
    </location>
</feature>
<keyword evidence="2" id="KW-1133">Transmembrane helix</keyword>
<feature type="transmembrane region" description="Helical" evidence="2">
    <location>
        <begin position="355"/>
        <end position="374"/>
    </location>
</feature>
<evidence type="ECO:0000313" key="4">
    <source>
        <dbReference type="Proteomes" id="UP001595859"/>
    </source>
</evidence>
<feature type="transmembrane region" description="Helical" evidence="2">
    <location>
        <begin position="301"/>
        <end position="318"/>
    </location>
</feature>
<feature type="transmembrane region" description="Helical" evidence="2">
    <location>
        <begin position="381"/>
        <end position="400"/>
    </location>
</feature>
<dbReference type="Pfam" id="PF10101">
    <property type="entry name" value="DUF2339"/>
    <property type="match status" value="1"/>
</dbReference>
<keyword evidence="2" id="KW-0472">Membrane</keyword>
<protein>
    <submittedName>
        <fullName evidence="3">DUF2339 domain-containing protein</fullName>
    </submittedName>
</protein>
<feature type="compositionally biased region" description="Pro residues" evidence="1">
    <location>
        <begin position="132"/>
        <end position="152"/>
    </location>
</feature>
<feature type="compositionally biased region" description="Low complexity" evidence="1">
    <location>
        <begin position="48"/>
        <end position="90"/>
    </location>
</feature>
<gene>
    <name evidence="3" type="ORF">ACFPCV_01410</name>
</gene>
<feature type="compositionally biased region" description="Low complexity" evidence="1">
    <location>
        <begin position="118"/>
        <end position="131"/>
    </location>
</feature>
<feature type="transmembrane region" description="Helical" evidence="2">
    <location>
        <begin position="167"/>
        <end position="187"/>
    </location>
</feature>
<dbReference type="EMBL" id="JBHSIS010000002">
    <property type="protein sequence ID" value="MFC4852142.1"/>
    <property type="molecule type" value="Genomic_DNA"/>
</dbReference>
<feature type="transmembrane region" description="Helical" evidence="2">
    <location>
        <begin position="480"/>
        <end position="498"/>
    </location>
</feature>
<keyword evidence="4" id="KW-1185">Reference proteome</keyword>
<keyword evidence="2" id="KW-0812">Transmembrane</keyword>
<feature type="transmembrane region" description="Helical" evidence="2">
    <location>
        <begin position="406"/>
        <end position="423"/>
    </location>
</feature>
<evidence type="ECO:0000256" key="2">
    <source>
        <dbReference type="SAM" id="Phobius"/>
    </source>
</evidence>
<dbReference type="RefSeq" id="WP_378053580.1">
    <property type="nucleotide sequence ID" value="NZ_JBHSIS010000002.1"/>
</dbReference>
<comment type="caution">
    <text evidence="3">The sequence shown here is derived from an EMBL/GenBank/DDBJ whole genome shotgun (WGS) entry which is preliminary data.</text>
</comment>
<dbReference type="InterPro" id="IPR019286">
    <property type="entry name" value="DUF2339_TM"/>
</dbReference>
<feature type="transmembrane region" description="Helical" evidence="2">
    <location>
        <begin position="199"/>
        <end position="216"/>
    </location>
</feature>
<evidence type="ECO:0000256" key="1">
    <source>
        <dbReference type="SAM" id="MobiDB-lite"/>
    </source>
</evidence>
<feature type="transmembrane region" description="Helical" evidence="2">
    <location>
        <begin position="554"/>
        <end position="577"/>
    </location>
</feature>
<feature type="compositionally biased region" description="Pro residues" evidence="1">
    <location>
        <begin position="91"/>
        <end position="101"/>
    </location>
</feature>
<feature type="transmembrane region" description="Helical" evidence="2">
    <location>
        <begin position="228"/>
        <end position="248"/>
    </location>
</feature>